<feature type="domain" description="PAS" evidence="2">
    <location>
        <begin position="532"/>
        <end position="587"/>
    </location>
</feature>
<dbReference type="InterPro" id="IPR013767">
    <property type="entry name" value="PAS_fold"/>
</dbReference>
<dbReference type="CDD" id="cd01949">
    <property type="entry name" value="GGDEF"/>
    <property type="match status" value="1"/>
</dbReference>
<dbReference type="Pfam" id="PF08448">
    <property type="entry name" value="PAS_4"/>
    <property type="match status" value="2"/>
</dbReference>
<dbReference type="SMART" id="SM00091">
    <property type="entry name" value="PAS"/>
    <property type="match status" value="3"/>
</dbReference>
<feature type="domain" description="PAS" evidence="2">
    <location>
        <begin position="786"/>
        <end position="856"/>
    </location>
</feature>
<comment type="caution">
    <text evidence="5">The sequence shown here is derived from an EMBL/GenBank/DDBJ whole genome shotgun (WGS) entry which is preliminary data.</text>
</comment>
<feature type="transmembrane region" description="Helical" evidence="1">
    <location>
        <begin position="224"/>
        <end position="247"/>
    </location>
</feature>
<dbReference type="RefSeq" id="WP_310330723.1">
    <property type="nucleotide sequence ID" value="NZ_JAVDXV010000007.1"/>
</dbReference>
<keyword evidence="6" id="KW-1185">Reference proteome</keyword>
<dbReference type="SUPFAM" id="SSF55073">
    <property type="entry name" value="Nucleotide cyclase"/>
    <property type="match status" value="1"/>
</dbReference>
<evidence type="ECO:0000313" key="6">
    <source>
        <dbReference type="Proteomes" id="UP001180825"/>
    </source>
</evidence>
<dbReference type="NCBIfam" id="TIGR00254">
    <property type="entry name" value="GGDEF"/>
    <property type="match status" value="1"/>
</dbReference>
<keyword evidence="1" id="KW-0812">Transmembrane</keyword>
<reference evidence="5 6" key="1">
    <citation type="submission" date="2023-07" db="EMBL/GenBank/DDBJ databases">
        <title>Sorghum-associated microbial communities from plants grown in Nebraska, USA.</title>
        <authorList>
            <person name="Schachtman D."/>
        </authorList>
    </citation>
    <scope>NUCLEOTIDE SEQUENCE [LARGE SCALE GENOMIC DNA]</scope>
    <source>
        <strain evidence="5 6">BE316</strain>
    </source>
</reference>
<dbReference type="Gene3D" id="3.30.70.270">
    <property type="match status" value="1"/>
</dbReference>
<feature type="transmembrane region" description="Helical" evidence="1">
    <location>
        <begin position="42"/>
        <end position="61"/>
    </location>
</feature>
<dbReference type="InterPro" id="IPR000014">
    <property type="entry name" value="PAS"/>
</dbReference>
<dbReference type="InterPro" id="IPR052155">
    <property type="entry name" value="Biofilm_reg_signaling"/>
</dbReference>
<feature type="transmembrane region" description="Helical" evidence="1">
    <location>
        <begin position="12"/>
        <end position="30"/>
    </location>
</feature>
<dbReference type="CDD" id="cd18774">
    <property type="entry name" value="PDC2_HK_sensor"/>
    <property type="match status" value="1"/>
</dbReference>
<feature type="transmembrane region" description="Helical" evidence="1">
    <location>
        <begin position="125"/>
        <end position="146"/>
    </location>
</feature>
<protein>
    <submittedName>
        <fullName evidence="5">Diguanylate cyclase (GGDEF)-like protein/PAS domain S-box-containing protein</fullName>
    </submittedName>
</protein>
<dbReference type="SUPFAM" id="SSF55785">
    <property type="entry name" value="PYP-like sensor domain (PAS domain)"/>
    <property type="match status" value="3"/>
</dbReference>
<feature type="domain" description="PAS" evidence="2">
    <location>
        <begin position="661"/>
        <end position="705"/>
    </location>
</feature>
<dbReference type="InterPro" id="IPR043128">
    <property type="entry name" value="Rev_trsase/Diguanyl_cyclase"/>
</dbReference>
<dbReference type="PROSITE" id="PS50112">
    <property type="entry name" value="PAS"/>
    <property type="match status" value="3"/>
</dbReference>
<dbReference type="Proteomes" id="UP001180825">
    <property type="component" value="Unassembled WGS sequence"/>
</dbReference>
<dbReference type="NCBIfam" id="TIGR00229">
    <property type="entry name" value="sensory_box"/>
    <property type="match status" value="3"/>
</dbReference>
<feature type="transmembrane region" description="Helical" evidence="1">
    <location>
        <begin position="153"/>
        <end position="173"/>
    </location>
</feature>
<evidence type="ECO:0000256" key="1">
    <source>
        <dbReference type="SAM" id="Phobius"/>
    </source>
</evidence>
<dbReference type="InterPro" id="IPR029787">
    <property type="entry name" value="Nucleotide_cyclase"/>
</dbReference>
<dbReference type="Pfam" id="PF00989">
    <property type="entry name" value="PAS"/>
    <property type="match status" value="1"/>
</dbReference>
<dbReference type="InterPro" id="IPR000160">
    <property type="entry name" value="GGDEF_dom"/>
</dbReference>
<dbReference type="InterPro" id="IPR000700">
    <property type="entry name" value="PAS-assoc_C"/>
</dbReference>
<feature type="domain" description="PAC" evidence="3">
    <location>
        <begin position="856"/>
        <end position="909"/>
    </location>
</feature>
<name>A0ABU2AAX9_9BURK</name>
<organism evidence="5 6">
    <name type="scientific">Roseateles asaccharophilus</name>
    <dbReference type="NCBI Taxonomy" id="582607"/>
    <lineage>
        <taxon>Bacteria</taxon>
        <taxon>Pseudomonadati</taxon>
        <taxon>Pseudomonadota</taxon>
        <taxon>Betaproteobacteria</taxon>
        <taxon>Burkholderiales</taxon>
        <taxon>Sphaerotilaceae</taxon>
        <taxon>Roseateles</taxon>
    </lineage>
</organism>
<evidence type="ECO:0000259" key="4">
    <source>
        <dbReference type="PROSITE" id="PS50887"/>
    </source>
</evidence>
<dbReference type="Gene3D" id="3.30.450.20">
    <property type="entry name" value="PAS domain"/>
    <property type="match status" value="3"/>
</dbReference>
<evidence type="ECO:0000259" key="2">
    <source>
        <dbReference type="PROSITE" id="PS50112"/>
    </source>
</evidence>
<evidence type="ECO:0000313" key="5">
    <source>
        <dbReference type="EMBL" id="MDR7334358.1"/>
    </source>
</evidence>
<dbReference type="Pfam" id="PF00990">
    <property type="entry name" value="GGDEF"/>
    <property type="match status" value="1"/>
</dbReference>
<accession>A0ABU2AAX9</accession>
<dbReference type="InterPro" id="IPR035965">
    <property type="entry name" value="PAS-like_dom_sf"/>
</dbReference>
<dbReference type="PROSITE" id="PS50887">
    <property type="entry name" value="GGDEF"/>
    <property type="match status" value="1"/>
</dbReference>
<feature type="transmembrane region" description="Helical" evidence="1">
    <location>
        <begin position="185"/>
        <end position="204"/>
    </location>
</feature>
<dbReference type="CDD" id="cd00130">
    <property type="entry name" value="PAS"/>
    <property type="match status" value="2"/>
</dbReference>
<feature type="domain" description="GGDEF" evidence="4">
    <location>
        <begin position="941"/>
        <end position="1075"/>
    </location>
</feature>
<proteinExistence type="predicted"/>
<gene>
    <name evidence="5" type="ORF">J2X21_003514</name>
</gene>
<feature type="transmembrane region" description="Helical" evidence="1">
    <location>
        <begin position="81"/>
        <end position="105"/>
    </location>
</feature>
<dbReference type="PANTHER" id="PTHR44757:SF2">
    <property type="entry name" value="BIOFILM ARCHITECTURE MAINTENANCE PROTEIN MBAA"/>
    <property type="match status" value="1"/>
</dbReference>
<dbReference type="EMBL" id="JAVDXV010000007">
    <property type="protein sequence ID" value="MDR7334358.1"/>
    <property type="molecule type" value="Genomic_DNA"/>
</dbReference>
<evidence type="ECO:0000259" key="3">
    <source>
        <dbReference type="PROSITE" id="PS50113"/>
    </source>
</evidence>
<sequence length="1075" mass="116639">MNLRPSLSTARGAALACALLAGLVALRWLLRFELGASVPGLAETSLVAAMLLLIGSMSVWYMAGWPTARAPNPGSTRVLRWLALGMSMLPALMLLEAVLDVSLGVDIAHPDVLPTALNPHPGRSSPNACIAFLLLFASLGLLAGAPGRRTQRLCSAAIGTALLIAVMGVLGYLLRLEQLYHWGNLNRMTLVTALGLMLLAIALWDQQLRWSGLAARMDLHERRITWRSMAVLSVVAVAAGAGGFAALEVEFERARKEDIRFTAFITGEALTHTLDAGIWLSNTIATRPVVIEQLARLGTNAGDAEARERLRAITRSLLTGGITATRFLDPANRPLTEAGRPAVTPTMPALSLAQQHAPNARIVWAGGYVLLTDLPVMDRGQLVGIFQAEHRLSLMDRLVARVRDTDPSADVILCTRVADRVSCLPSKLHPEPANVPMFDSHDQPYLPISRALIGESGVVVTPDARGIQVVASYVPLGRTGLGMVVKTDAAAVFGALRQRLGLLALLLASLVLAGTWMLRRHVRPLVQQLASEQARYRAILDNSNDAFIGLNGAGDVSDWNLQAERMFGYTGDEARGRRLSELIIPPEARAAHDAGMARFCLTGTGRVVNQRIEQTALHRDGHTLDVELSVAAMPQGDGYVANAFLRDIGQRKAAARQLAASEQRMRDITNSIPAMVGVFDAQERCVYANDLALKVHGISRDMGVGMLMREGLGAASYALHESHVRAVLKGHAQTFEGTLPWRNGMGHFQVHLVPMRDALSDAVTGFYLMTFDITELRSAQLQQQRSEHRLRAIADNLPVLISYIDRDQRLGFVNKTFQEWMGVEPLKATGVHLKTLLGPELYAQRQPALERALAGERQEFEITSTALGITRHLKVVYEPDRQADGSVAGVFGMSADITVTKQAEQRLLELAHVDALTGLPNRREFESRLQLALARARRQRQAMAVIFMDVDHFKLINDGHGHAVGDVVLKEFGARIRAAIRATDTAARLAGDEFVVILEGLNSDAEASRVAAKLVDAIRPPMLLPGGGEIEVTTSVGMACWSGNGDGAQDILDRADRALYRAKAAGRDTFSQTTF</sequence>
<dbReference type="InterPro" id="IPR013656">
    <property type="entry name" value="PAS_4"/>
</dbReference>
<keyword evidence="1" id="KW-1133">Transmembrane helix</keyword>
<keyword evidence="1" id="KW-0472">Membrane</keyword>
<dbReference type="PANTHER" id="PTHR44757">
    <property type="entry name" value="DIGUANYLATE CYCLASE DGCP"/>
    <property type="match status" value="1"/>
</dbReference>
<dbReference type="PROSITE" id="PS50113">
    <property type="entry name" value="PAC"/>
    <property type="match status" value="1"/>
</dbReference>
<dbReference type="SMART" id="SM00267">
    <property type="entry name" value="GGDEF"/>
    <property type="match status" value="1"/>
</dbReference>